<proteinExistence type="predicted"/>
<dbReference type="PATRIC" id="fig|1053224.3.peg.1111"/>
<evidence type="ECO:0000313" key="2">
    <source>
        <dbReference type="Proteomes" id="UP000014040"/>
    </source>
</evidence>
<organism evidence="1 2">
    <name type="scientific">Bacillus cereus VD021</name>
    <dbReference type="NCBI Taxonomy" id="1053224"/>
    <lineage>
        <taxon>Bacteria</taxon>
        <taxon>Bacillati</taxon>
        <taxon>Bacillota</taxon>
        <taxon>Bacilli</taxon>
        <taxon>Bacillales</taxon>
        <taxon>Bacillaceae</taxon>
        <taxon>Bacillus</taxon>
        <taxon>Bacillus cereus group</taxon>
    </lineage>
</organism>
<dbReference type="Proteomes" id="UP000014040">
    <property type="component" value="Unassembled WGS sequence"/>
</dbReference>
<comment type="caution">
    <text evidence="1">The sequence shown here is derived from an EMBL/GenBank/DDBJ whole genome shotgun (WGS) entry which is preliminary data.</text>
</comment>
<name>R8HZ45_BACCE</name>
<gene>
    <name evidence="1" type="ORF">IIC_01097</name>
</gene>
<accession>R8HZ45</accession>
<dbReference type="EMBL" id="AHES01000005">
    <property type="protein sequence ID" value="EOO78145.1"/>
    <property type="molecule type" value="Genomic_DNA"/>
</dbReference>
<evidence type="ECO:0000313" key="1">
    <source>
        <dbReference type="EMBL" id="EOO78145.1"/>
    </source>
</evidence>
<dbReference type="HOGENOM" id="CLU_1755155_0_0_9"/>
<protein>
    <submittedName>
        <fullName evidence="1">Uncharacterized protein</fullName>
    </submittedName>
</protein>
<reference evidence="1 2" key="1">
    <citation type="submission" date="2012-12" db="EMBL/GenBank/DDBJ databases">
        <title>The Genome Sequence of Bacillus cereus VD021.</title>
        <authorList>
            <consortium name="The Broad Institute Genome Sequencing Platform"/>
            <consortium name="The Broad Institute Genome Sequencing Center for Infectious Disease"/>
            <person name="Feldgarden M."/>
            <person name="Van der Auwera G.A."/>
            <person name="Mahillon J."/>
            <person name="Duprez V."/>
            <person name="Timmery S."/>
            <person name="Mattelet C."/>
            <person name="Dierick K."/>
            <person name="Sun M."/>
            <person name="Yu Z."/>
            <person name="Zhu L."/>
            <person name="Hu X."/>
            <person name="Shank E.B."/>
            <person name="Swiecicka I."/>
            <person name="Hansen B.M."/>
            <person name="Andrup L."/>
            <person name="Walker B."/>
            <person name="Young S.K."/>
            <person name="Zeng Q."/>
            <person name="Gargeya S."/>
            <person name="Fitzgerald M."/>
            <person name="Haas B."/>
            <person name="Abouelleil A."/>
            <person name="Alvarado L."/>
            <person name="Arachchi H.M."/>
            <person name="Berlin A.M."/>
            <person name="Chapman S.B."/>
            <person name="Dewar J."/>
            <person name="Goldberg J."/>
            <person name="Griggs A."/>
            <person name="Gujja S."/>
            <person name="Hansen M."/>
            <person name="Howarth C."/>
            <person name="Imamovic A."/>
            <person name="Larimer J."/>
            <person name="McCowan C."/>
            <person name="Murphy C."/>
            <person name="Neiman D."/>
            <person name="Pearson M."/>
            <person name="Priest M."/>
            <person name="Roberts A."/>
            <person name="Saif S."/>
            <person name="Shea T."/>
            <person name="Sisk P."/>
            <person name="Sykes S."/>
            <person name="Wortman J."/>
            <person name="Nusbaum C."/>
            <person name="Birren B."/>
        </authorList>
    </citation>
    <scope>NUCLEOTIDE SEQUENCE [LARGE SCALE GENOMIC DNA]</scope>
    <source>
        <strain evidence="1 2">VD021</strain>
    </source>
</reference>
<dbReference type="AlphaFoldDB" id="R8HZ45"/>
<sequence length="149" mass="16571">MKIGVCLKHLLLIKNMSIEAGLNSVMVEGIVVDITQSVVRIVVNGKDLLFTSVQTSAWNHGPVNDLIVSTNQRVNELYQFMWSQVPVTISVYFLQGAEDLMRFARIAGINERVTGEYISFHLGIRRIQSSLTAAFLFCIEKGTIIGSLI</sequence>